<protein>
    <submittedName>
        <fullName evidence="3">G-D-S-L family lipolytic protein</fullName>
    </submittedName>
</protein>
<evidence type="ECO:0000313" key="3">
    <source>
        <dbReference type="EMBL" id="TMU57184.1"/>
    </source>
</evidence>
<feature type="chain" id="PRO_5046485771" evidence="1">
    <location>
        <begin position="24"/>
        <end position="223"/>
    </location>
</feature>
<evidence type="ECO:0000313" key="4">
    <source>
        <dbReference type="Proteomes" id="UP000751614"/>
    </source>
</evidence>
<feature type="signal peptide" evidence="1">
    <location>
        <begin position="1"/>
        <end position="23"/>
    </location>
</feature>
<dbReference type="InterPro" id="IPR051532">
    <property type="entry name" value="Ester_Hydrolysis_Enzymes"/>
</dbReference>
<evidence type="ECO:0000259" key="2">
    <source>
        <dbReference type="Pfam" id="PF13472"/>
    </source>
</evidence>
<dbReference type="SUPFAM" id="SSF52266">
    <property type="entry name" value="SGNH hydrolase"/>
    <property type="match status" value="1"/>
</dbReference>
<keyword evidence="1" id="KW-0732">Signal</keyword>
<dbReference type="PANTHER" id="PTHR30383">
    <property type="entry name" value="THIOESTERASE 1/PROTEASE 1/LYSOPHOSPHOLIPASE L1"/>
    <property type="match status" value="1"/>
</dbReference>
<dbReference type="EMBL" id="VCNI01000001">
    <property type="protein sequence ID" value="TMU57184.1"/>
    <property type="molecule type" value="Genomic_DNA"/>
</dbReference>
<reference evidence="3 4" key="1">
    <citation type="submission" date="2019-05" db="EMBL/GenBank/DDBJ databases">
        <title>Flagellimonas sp. AsT0115, sp. nov., isolated from a marine red algae, Asparagopsis taxiformis.</title>
        <authorList>
            <person name="Kim J."/>
            <person name="Jeong S.E."/>
            <person name="Jeon C.O."/>
        </authorList>
    </citation>
    <scope>NUCLEOTIDE SEQUENCE [LARGE SCALE GENOMIC DNA]</scope>
    <source>
        <strain evidence="3 4">AsT0115</strain>
    </source>
</reference>
<proteinExistence type="predicted"/>
<organism evidence="3 4">
    <name type="scientific">Flagellimonas algicola</name>
    <dbReference type="NCBI Taxonomy" id="2583815"/>
    <lineage>
        <taxon>Bacteria</taxon>
        <taxon>Pseudomonadati</taxon>
        <taxon>Bacteroidota</taxon>
        <taxon>Flavobacteriia</taxon>
        <taxon>Flavobacteriales</taxon>
        <taxon>Flavobacteriaceae</taxon>
        <taxon>Flagellimonas</taxon>
    </lineage>
</organism>
<feature type="domain" description="SGNH hydrolase-type esterase" evidence="2">
    <location>
        <begin position="62"/>
        <end position="210"/>
    </location>
</feature>
<dbReference type="Proteomes" id="UP000751614">
    <property type="component" value="Unassembled WGS sequence"/>
</dbReference>
<name>A0ABY2WQC1_9FLAO</name>
<dbReference type="Pfam" id="PF13472">
    <property type="entry name" value="Lipase_GDSL_2"/>
    <property type="match status" value="1"/>
</dbReference>
<dbReference type="Gene3D" id="3.40.50.1110">
    <property type="entry name" value="SGNH hydrolase"/>
    <property type="match status" value="1"/>
</dbReference>
<accession>A0ABY2WQC1</accession>
<evidence type="ECO:0000256" key="1">
    <source>
        <dbReference type="SAM" id="SignalP"/>
    </source>
</evidence>
<dbReference type="InterPro" id="IPR036514">
    <property type="entry name" value="SGNH_hydro_sf"/>
</dbReference>
<sequence>MKFRMKSLFIVTLFLFASSFVMGQASLPFSGEVKEVQENTRKIWDSSKNTIVFTGSSSIRMWEDLQERFPKAHILNTGFGGSQSSDLEHFLDELILDYSPSQVFIYEGDNDISAKKSPRAIIGTLEDILGVLQTRRPEMDIVLISAKPSISRWHLKRKYMRFNKRLRKLAAQTQGVRFADVWNVMLNKRKLKRDLFIEDGLHMNAKGYDLWHEVLKNYVNHTL</sequence>
<comment type="caution">
    <text evidence="3">The sequence shown here is derived from an EMBL/GenBank/DDBJ whole genome shotgun (WGS) entry which is preliminary data.</text>
</comment>
<dbReference type="PANTHER" id="PTHR30383:SF5">
    <property type="entry name" value="SGNH HYDROLASE-TYPE ESTERASE DOMAIN-CONTAINING PROTEIN"/>
    <property type="match status" value="1"/>
</dbReference>
<gene>
    <name evidence="3" type="ORF">FGG15_06470</name>
</gene>
<dbReference type="InterPro" id="IPR013830">
    <property type="entry name" value="SGNH_hydro"/>
</dbReference>
<dbReference type="RefSeq" id="WP_138834411.1">
    <property type="nucleotide sequence ID" value="NZ_VCNI01000001.1"/>
</dbReference>
<keyword evidence="4" id="KW-1185">Reference proteome</keyword>